<keyword evidence="1 6" id="KW-0813">Transport</keyword>
<dbReference type="EMBL" id="JAOANI010000015">
    <property type="protein sequence ID" value="MCT7359192.1"/>
    <property type="molecule type" value="Genomic_DNA"/>
</dbReference>
<organism evidence="7 8">
    <name type="scientific">Thalassolituus pacificus</name>
    <dbReference type="NCBI Taxonomy" id="2975440"/>
    <lineage>
        <taxon>Bacteria</taxon>
        <taxon>Pseudomonadati</taxon>
        <taxon>Pseudomonadota</taxon>
        <taxon>Gammaproteobacteria</taxon>
        <taxon>Oceanospirillales</taxon>
        <taxon>Oceanospirillaceae</taxon>
        <taxon>Thalassolituus</taxon>
    </lineage>
</organism>
<reference evidence="7" key="2">
    <citation type="submission" date="2022-08" db="EMBL/GenBank/DDBJ databases">
        <authorList>
            <person name="Dong C."/>
        </authorList>
    </citation>
    <scope>NUCLEOTIDE SEQUENCE</scope>
    <source>
        <strain evidence="7">59MF3M-4</strain>
    </source>
</reference>
<dbReference type="Proteomes" id="UP001147830">
    <property type="component" value="Unassembled WGS sequence"/>
</dbReference>
<evidence type="ECO:0000256" key="6">
    <source>
        <dbReference type="HAMAP-Rule" id="MF_01871"/>
    </source>
</evidence>
<sequence>MNLSNVPVDSMALLAAVDAAGKRIAPTWPLDQFIAVNPLWELRDQPFTDAAARLEALGRIRCLMPADHYARLWQRSQIRDAHLLRAAAELGATDDIEALLQTLKQPAAEAHWHNLSDWLDSTRDRQHQMAWRDEITHQISQFCAAFCQQSGPQPARHLYLSWVKQIRADRGIAILMGEPGLTKAFRELPDDPQALILIALAELGLSTPDQIEAYAHALLLDINGWASWFAYQRWQSRLEGGSDDALPQLVAIRLGWELALWRHWQLRHEQGAQQLQQQWYSQLPQLSALVAQQRQAQKPLWVWQRAAEIARQQQELQILAQKPLATSPQPKLQAIFCIDVRSEVMRRALEAQCPDIQTLGFAGFFGLPVAYTPVGTDLNRPQLPGLLAAGLRVSEGGHEAQALGFARREQQQKDAAWSDFSRGAATSFSMVEAAGLSYAAKLLRKTFGLEAEAHPVNDWPVTGQWTLWNGERPLTLSEKTDLADGILQAMSLKRLAGEVLLVGHGSHTTNNPHAAGLDCGACGGQTGAVNVQVLAQLLNDDGVRKALADRGRVIPHSTRFVAALHNTTTDHIHCFSQVTAAAGQWLSDATLLAQRERATALGLAHEPCFNQPQTLDAAISRRALDWSEVRPEWGLAGNSAFIVAPRSRTRGLNFGGRTFLHDYIWQDDASFSVLELIMTAPMVVTHWINMQYNASVSDPLKYGSGNKVLHNVVGGNLGVFEGNGGDLRIGLPQQSVHDGQQWMHEPLRLSVYIQAPAEAIAAIVERHENVRQLVDNDWLYLFRLDDNGVAARLYQGAWLETKSEQEAGHD</sequence>
<comment type="subcellular location">
    <subcellularLocation>
        <location evidence="6">Cell membrane</location>
        <topology evidence="6">Peripheral membrane protein</topology>
    </subcellularLocation>
</comment>
<feature type="binding site" evidence="6">
    <location>
        <position position="339"/>
    </location>
    <ligand>
        <name>Zn(2+)</name>
        <dbReference type="ChEBI" id="CHEBI:29105"/>
    </ligand>
</feature>
<comment type="function">
    <text evidence="6">Part of an energy-coupled inorganic carbon pump.</text>
</comment>
<comment type="similarity">
    <text evidence="6">Belongs to the inorganic carbon transporter (TC 9.A.2) DabA family.</text>
</comment>
<comment type="caution">
    <text evidence="7">The sequence shown here is derived from an EMBL/GenBank/DDBJ whole genome shotgun (WGS) entry which is preliminary data.</text>
</comment>
<evidence type="ECO:0000256" key="5">
    <source>
        <dbReference type="ARBA" id="ARBA00023136"/>
    </source>
</evidence>
<evidence type="ECO:0000256" key="4">
    <source>
        <dbReference type="ARBA" id="ARBA00022833"/>
    </source>
</evidence>
<reference evidence="7" key="1">
    <citation type="journal article" date="2022" name="Front. Microbiol.">
        <title>Genome-based taxonomic rearrangement of Oceanobacter-related bacteria including the description of Thalassolituus hydrocarbonoclasticus sp. nov. and Thalassolituus pacificus sp. nov. and emended description of the genus Thalassolituus.</title>
        <authorList>
            <person name="Dong C."/>
            <person name="Wei L."/>
            <person name="Wang J."/>
            <person name="Lai Q."/>
            <person name="Huang Z."/>
            <person name="Shao Z."/>
        </authorList>
    </citation>
    <scope>NUCLEOTIDE SEQUENCE</scope>
    <source>
        <strain evidence="7">59MF3M-4</strain>
    </source>
</reference>
<feature type="binding site" evidence="6">
    <location>
        <position position="337"/>
    </location>
    <ligand>
        <name>Zn(2+)</name>
        <dbReference type="ChEBI" id="CHEBI:29105"/>
    </ligand>
</feature>
<keyword evidence="5 6" id="KW-0472">Membrane</keyword>
<keyword evidence="3 6" id="KW-0479">Metal-binding</keyword>
<evidence type="ECO:0000313" key="7">
    <source>
        <dbReference type="EMBL" id="MCT7359192.1"/>
    </source>
</evidence>
<name>A0A9X3AGC5_9GAMM</name>
<dbReference type="InterPro" id="IPR018752">
    <property type="entry name" value="DabA"/>
</dbReference>
<comment type="cofactor">
    <cofactor evidence="6">
        <name>Zn(2+)</name>
        <dbReference type="ChEBI" id="CHEBI:29105"/>
    </cofactor>
</comment>
<proteinExistence type="inferred from homology"/>
<gene>
    <name evidence="6" type="primary">dabA</name>
    <name evidence="7" type="ORF">NYR02_09185</name>
</gene>
<protein>
    <recommendedName>
        <fullName evidence="6">Probable inorganic carbon transporter subunit DabA</fullName>
    </recommendedName>
</protein>
<comment type="subunit">
    <text evidence="6">Forms a complex with DabB.</text>
</comment>
<feature type="binding site" evidence="6">
    <location>
        <position position="504"/>
    </location>
    <ligand>
        <name>Zn(2+)</name>
        <dbReference type="ChEBI" id="CHEBI:29105"/>
    </ligand>
</feature>
<dbReference type="AlphaFoldDB" id="A0A9X3AGC5"/>
<dbReference type="GO" id="GO:0005886">
    <property type="term" value="C:plasma membrane"/>
    <property type="evidence" value="ECO:0007669"/>
    <property type="project" value="UniProtKB-SubCell"/>
</dbReference>
<dbReference type="HAMAP" id="MF_01871">
    <property type="entry name" value="DabA"/>
    <property type="match status" value="1"/>
</dbReference>
<evidence type="ECO:0000313" key="8">
    <source>
        <dbReference type="Proteomes" id="UP001147830"/>
    </source>
</evidence>
<evidence type="ECO:0000256" key="1">
    <source>
        <dbReference type="ARBA" id="ARBA00022448"/>
    </source>
</evidence>
<dbReference type="PANTHER" id="PTHR38344">
    <property type="entry name" value="UPF0753 PROTEIN AQ_863"/>
    <property type="match status" value="1"/>
</dbReference>
<accession>A0A9X3AGC5</accession>
<dbReference type="GO" id="GO:0008270">
    <property type="term" value="F:zinc ion binding"/>
    <property type="evidence" value="ECO:0007669"/>
    <property type="project" value="UniProtKB-UniRule"/>
</dbReference>
<evidence type="ECO:0000256" key="3">
    <source>
        <dbReference type="ARBA" id="ARBA00022723"/>
    </source>
</evidence>
<keyword evidence="8" id="KW-1185">Reference proteome</keyword>
<evidence type="ECO:0000256" key="2">
    <source>
        <dbReference type="ARBA" id="ARBA00022475"/>
    </source>
</evidence>
<feature type="binding site" evidence="6">
    <location>
        <position position="519"/>
    </location>
    <ligand>
        <name>Zn(2+)</name>
        <dbReference type="ChEBI" id="CHEBI:29105"/>
    </ligand>
</feature>
<dbReference type="Pfam" id="PF10070">
    <property type="entry name" value="DabA"/>
    <property type="match status" value="1"/>
</dbReference>
<keyword evidence="2 6" id="KW-1003">Cell membrane</keyword>
<dbReference type="PANTHER" id="PTHR38344:SF1">
    <property type="entry name" value="INORGANIC CARBON TRANSPORTER SUBUNIT DABA-RELATED"/>
    <property type="match status" value="1"/>
</dbReference>
<keyword evidence="4 6" id="KW-0862">Zinc</keyword>
<dbReference type="RefSeq" id="WP_260976064.1">
    <property type="nucleotide sequence ID" value="NZ_JAOANI010000015.1"/>
</dbReference>